<sequence length="81" mass="9805">MRQSVYLRLAVLLVRADLHREQQAWRRVNRRIEVDFPQLSEHLLQDIGIGKDRRLDVEFGASLAQRKTRHLRREFRSRQLT</sequence>
<name>A0A0J8VDI1_9GAMM</name>
<comment type="caution">
    <text evidence="1">The sequence shown here is derived from an EMBL/GenBank/DDBJ whole genome shotgun (WGS) entry which is preliminary data.</text>
</comment>
<evidence type="ECO:0000313" key="2">
    <source>
        <dbReference type="Proteomes" id="UP000240481"/>
    </source>
</evidence>
<gene>
    <name evidence="1" type="ORF">C9I94_13070</name>
</gene>
<dbReference type="RefSeq" id="WP_048897987.1">
    <property type="nucleotide sequence ID" value="NZ_AP024852.1"/>
</dbReference>
<dbReference type="EMBL" id="PYLZ01000006">
    <property type="protein sequence ID" value="PSW24255.1"/>
    <property type="molecule type" value="Genomic_DNA"/>
</dbReference>
<accession>A0A0J8VDI1</accession>
<dbReference type="OrthoDB" id="5828826at2"/>
<protein>
    <recommendedName>
        <fullName evidence="3">DUF1127 domain-containing protein</fullName>
    </recommendedName>
</protein>
<dbReference type="Proteomes" id="UP000240481">
    <property type="component" value="Unassembled WGS sequence"/>
</dbReference>
<evidence type="ECO:0000313" key="1">
    <source>
        <dbReference type="EMBL" id="PSW24255.1"/>
    </source>
</evidence>
<dbReference type="AlphaFoldDB" id="A0A0J8VDI1"/>
<reference evidence="1 2" key="1">
    <citation type="submission" date="2018-01" db="EMBL/GenBank/DDBJ databases">
        <title>Whole genome sequencing of Histamine producing bacteria.</title>
        <authorList>
            <person name="Butler K."/>
        </authorList>
    </citation>
    <scope>NUCLEOTIDE SEQUENCE [LARGE SCALE GENOMIC DNA]</scope>
    <source>
        <strain evidence="1 2">DSM 24669</strain>
    </source>
</reference>
<organism evidence="1 2">
    <name type="scientific">Photobacterium swingsii</name>
    <dbReference type="NCBI Taxonomy" id="680026"/>
    <lineage>
        <taxon>Bacteria</taxon>
        <taxon>Pseudomonadati</taxon>
        <taxon>Pseudomonadota</taxon>
        <taxon>Gammaproteobacteria</taxon>
        <taxon>Vibrionales</taxon>
        <taxon>Vibrionaceae</taxon>
        <taxon>Photobacterium</taxon>
    </lineage>
</organism>
<proteinExistence type="predicted"/>
<evidence type="ECO:0008006" key="3">
    <source>
        <dbReference type="Google" id="ProtNLM"/>
    </source>
</evidence>
<keyword evidence="2" id="KW-1185">Reference proteome</keyword>